<protein>
    <recommendedName>
        <fullName evidence="2">Aminotransferase-like plant mobile domain-containing protein</fullName>
    </recommendedName>
</protein>
<name>A0ABS8RYY9_DATST</name>
<gene>
    <name evidence="3" type="ORF">HAX54_014596</name>
</gene>
<dbReference type="Proteomes" id="UP000823775">
    <property type="component" value="Unassembled WGS sequence"/>
</dbReference>
<proteinExistence type="predicted"/>
<dbReference type="Pfam" id="PF10536">
    <property type="entry name" value="PMD"/>
    <property type="match status" value="1"/>
</dbReference>
<evidence type="ECO:0000313" key="4">
    <source>
        <dbReference type="Proteomes" id="UP000823775"/>
    </source>
</evidence>
<dbReference type="InterPro" id="IPR019557">
    <property type="entry name" value="AminoTfrase-like_pln_mobile"/>
</dbReference>
<dbReference type="InterPro" id="IPR044824">
    <property type="entry name" value="MAIN-like"/>
</dbReference>
<dbReference type="EMBL" id="JACEIK010000191">
    <property type="protein sequence ID" value="MCD7451986.1"/>
    <property type="molecule type" value="Genomic_DNA"/>
</dbReference>
<feature type="domain" description="Aminotransferase-like plant mobile" evidence="2">
    <location>
        <begin position="4"/>
        <end position="152"/>
    </location>
</feature>
<dbReference type="PANTHER" id="PTHR46033:SF67">
    <property type="entry name" value="AMINOTRANSFERASE-LIKE, PLANT MOBILE DOMAIN FAMILY PROTEIN"/>
    <property type="match status" value="1"/>
</dbReference>
<accession>A0ABS8RYY9</accession>
<comment type="caution">
    <text evidence="3">The sequence shown here is derived from an EMBL/GenBank/DDBJ whole genome shotgun (WGS) entry which is preliminary data.</text>
</comment>
<evidence type="ECO:0000259" key="2">
    <source>
        <dbReference type="Pfam" id="PF10536"/>
    </source>
</evidence>
<evidence type="ECO:0000256" key="1">
    <source>
        <dbReference type="SAM" id="MobiDB-lite"/>
    </source>
</evidence>
<dbReference type="PANTHER" id="PTHR46033">
    <property type="entry name" value="PROTEIN MAIN-LIKE 2"/>
    <property type="match status" value="1"/>
</dbReference>
<evidence type="ECO:0000313" key="3">
    <source>
        <dbReference type="EMBL" id="MCD7451986.1"/>
    </source>
</evidence>
<sequence>MVGGVRIGRWHDVKQSGVINVRTTIDSSGDIFRWRPYALGVEGWMIPKFYNEKKEWAIVEGQNLDQELESFIRCVRVSELVGLDYQEPYRPNRVAMQFGYDQDFPKRIPRSPSSPKVSWCNYSRPIDSELRFYYPPRLFELDVTMQYLKRWRKEVLFLADAFKGLSRGRRSLALTCLKMLPFRIMLDLSCEMEFEVEFDYVFPNFNKFYAGGGRWEEIDTKVEWDEGATWGGVAYDEWAQLEKSITNGTDGEESTGCVVDGEFEEDSTRMVPGGELRASRVEEDVEEG</sequence>
<feature type="region of interest" description="Disordered" evidence="1">
    <location>
        <begin position="247"/>
        <end position="288"/>
    </location>
</feature>
<keyword evidence="4" id="KW-1185">Reference proteome</keyword>
<organism evidence="3 4">
    <name type="scientific">Datura stramonium</name>
    <name type="common">Jimsonweed</name>
    <name type="synonym">Common thornapple</name>
    <dbReference type="NCBI Taxonomy" id="4076"/>
    <lineage>
        <taxon>Eukaryota</taxon>
        <taxon>Viridiplantae</taxon>
        <taxon>Streptophyta</taxon>
        <taxon>Embryophyta</taxon>
        <taxon>Tracheophyta</taxon>
        <taxon>Spermatophyta</taxon>
        <taxon>Magnoliopsida</taxon>
        <taxon>eudicotyledons</taxon>
        <taxon>Gunneridae</taxon>
        <taxon>Pentapetalae</taxon>
        <taxon>asterids</taxon>
        <taxon>lamiids</taxon>
        <taxon>Solanales</taxon>
        <taxon>Solanaceae</taxon>
        <taxon>Solanoideae</taxon>
        <taxon>Datureae</taxon>
        <taxon>Datura</taxon>
    </lineage>
</organism>
<reference evidence="3 4" key="1">
    <citation type="journal article" date="2021" name="BMC Genomics">
        <title>Datura genome reveals duplications of psychoactive alkaloid biosynthetic genes and high mutation rate following tissue culture.</title>
        <authorList>
            <person name="Rajewski A."/>
            <person name="Carter-House D."/>
            <person name="Stajich J."/>
            <person name="Litt A."/>
        </authorList>
    </citation>
    <scope>NUCLEOTIDE SEQUENCE [LARGE SCALE GENOMIC DNA]</scope>
    <source>
        <strain evidence="3">AR-01</strain>
    </source>
</reference>